<dbReference type="AlphaFoldDB" id="A0AAD8LFQ2"/>
<evidence type="ECO:0000313" key="3">
    <source>
        <dbReference type="EMBL" id="KAK1441740.1"/>
    </source>
</evidence>
<sequence>MPNTGVAKTLLRVVLLHGFMHTNENIRIKGAEFEKAYSEYLDVKYVVSPHLLTEPPGLVNEYNGDATDEQVKVLEQGAKQMFLAFLGSREHYGNTWYFTEKPGECSLCQKHAEVIGLEESIKVIIDGCKEHEADGVIGFSQGGLMAVLAAQRAMQDDSLGWKPKFVMLINAAMTFNENLRKLADAGNQLNIPSLHVVTRVFLRTTACIPQ</sequence>
<keyword evidence="4" id="KW-1185">Reference proteome</keyword>
<evidence type="ECO:0000313" key="4">
    <source>
        <dbReference type="Proteomes" id="UP001230268"/>
    </source>
</evidence>
<feature type="domain" description="Serine hydrolase" evidence="2">
    <location>
        <begin position="11"/>
        <end position="197"/>
    </location>
</feature>
<dbReference type="GO" id="GO:0005737">
    <property type="term" value="C:cytoplasm"/>
    <property type="evidence" value="ECO:0007669"/>
    <property type="project" value="TreeGrafter"/>
</dbReference>
<accession>A0AAD8LFQ2</accession>
<dbReference type="Pfam" id="PF03959">
    <property type="entry name" value="FSH1"/>
    <property type="match status" value="1"/>
</dbReference>
<dbReference type="GO" id="GO:0005634">
    <property type="term" value="C:nucleus"/>
    <property type="evidence" value="ECO:0007669"/>
    <property type="project" value="TreeGrafter"/>
</dbReference>
<proteinExistence type="predicted"/>
<dbReference type="Proteomes" id="UP001230268">
    <property type="component" value="Unassembled WGS sequence"/>
</dbReference>
<dbReference type="EMBL" id="JAVEPI010000005">
    <property type="protein sequence ID" value="KAK1441740.1"/>
    <property type="molecule type" value="Genomic_DNA"/>
</dbReference>
<dbReference type="GO" id="GO:0016787">
    <property type="term" value="F:hydrolase activity"/>
    <property type="evidence" value="ECO:0007669"/>
    <property type="project" value="UniProtKB-KW"/>
</dbReference>
<gene>
    <name evidence="3" type="ORF">BgAZ_500720</name>
</gene>
<name>A0AAD8LFQ2_BABGI</name>
<dbReference type="InterPro" id="IPR005645">
    <property type="entry name" value="FSH-like_dom"/>
</dbReference>
<dbReference type="InterPro" id="IPR029058">
    <property type="entry name" value="AB_hydrolase_fold"/>
</dbReference>
<dbReference type="Gene3D" id="3.40.50.1820">
    <property type="entry name" value="alpha/beta hydrolase"/>
    <property type="match status" value="1"/>
</dbReference>
<reference evidence="3" key="1">
    <citation type="submission" date="2023-08" db="EMBL/GenBank/DDBJ databases">
        <title>Draft sequence of the Babesia gibsoni genome.</title>
        <authorList>
            <person name="Yamagishi J.Y."/>
            <person name="Xuan X.X."/>
        </authorList>
    </citation>
    <scope>NUCLEOTIDE SEQUENCE</scope>
    <source>
        <strain evidence="3">Azabu</strain>
    </source>
</reference>
<evidence type="ECO:0000256" key="1">
    <source>
        <dbReference type="ARBA" id="ARBA00022801"/>
    </source>
</evidence>
<dbReference type="PANTHER" id="PTHR48070:SF6">
    <property type="entry name" value="ESTERASE OVCA2"/>
    <property type="match status" value="1"/>
</dbReference>
<dbReference type="SUPFAM" id="SSF53474">
    <property type="entry name" value="alpha/beta-Hydrolases"/>
    <property type="match status" value="1"/>
</dbReference>
<organism evidence="3 4">
    <name type="scientific">Babesia gibsoni</name>
    <dbReference type="NCBI Taxonomy" id="33632"/>
    <lineage>
        <taxon>Eukaryota</taxon>
        <taxon>Sar</taxon>
        <taxon>Alveolata</taxon>
        <taxon>Apicomplexa</taxon>
        <taxon>Aconoidasida</taxon>
        <taxon>Piroplasmida</taxon>
        <taxon>Babesiidae</taxon>
        <taxon>Babesia</taxon>
    </lineage>
</organism>
<comment type="caution">
    <text evidence="3">The sequence shown here is derived from an EMBL/GenBank/DDBJ whole genome shotgun (WGS) entry which is preliminary data.</text>
</comment>
<protein>
    <recommendedName>
        <fullName evidence="2">Serine hydrolase domain-containing protein</fullName>
    </recommendedName>
</protein>
<dbReference type="PANTHER" id="PTHR48070">
    <property type="entry name" value="ESTERASE OVCA2"/>
    <property type="match status" value="1"/>
</dbReference>
<keyword evidence="1" id="KW-0378">Hydrolase</keyword>
<evidence type="ECO:0000259" key="2">
    <source>
        <dbReference type="Pfam" id="PF03959"/>
    </source>
</evidence>
<dbReference type="InterPro" id="IPR050593">
    <property type="entry name" value="LovG"/>
</dbReference>